<dbReference type="GO" id="GO:0016491">
    <property type="term" value="F:oxidoreductase activity"/>
    <property type="evidence" value="ECO:0007669"/>
    <property type="project" value="UniProtKB-KW"/>
</dbReference>
<dbReference type="InterPro" id="IPR006963">
    <property type="entry name" value="Mopterin_OxRdtase_4Fe-4S_dom"/>
</dbReference>
<keyword evidence="4" id="KW-0479">Metal-binding</keyword>
<keyword evidence="6" id="KW-0408">Iron</keyword>
<dbReference type="Gene3D" id="2.20.25.90">
    <property type="entry name" value="ADC-like domains"/>
    <property type="match status" value="1"/>
</dbReference>
<dbReference type="InterPro" id="IPR006657">
    <property type="entry name" value="MoPterin_dinucl-bd_dom"/>
</dbReference>
<evidence type="ECO:0000256" key="4">
    <source>
        <dbReference type="ARBA" id="ARBA00022723"/>
    </source>
</evidence>
<evidence type="ECO:0000256" key="2">
    <source>
        <dbReference type="ARBA" id="ARBA00010312"/>
    </source>
</evidence>
<evidence type="ECO:0000256" key="1">
    <source>
        <dbReference type="ARBA" id="ARBA00001942"/>
    </source>
</evidence>
<dbReference type="PANTHER" id="PTHR43742">
    <property type="entry name" value="TRIMETHYLAMINE-N-OXIDE REDUCTASE"/>
    <property type="match status" value="1"/>
</dbReference>
<feature type="domain" description="4Fe-4S Mo/W bis-MGD-type" evidence="8">
    <location>
        <begin position="6"/>
        <end position="59"/>
    </location>
</feature>
<proteinExistence type="inferred from homology"/>
<dbReference type="GO" id="GO:0043546">
    <property type="term" value="F:molybdopterin cofactor binding"/>
    <property type="evidence" value="ECO:0007669"/>
    <property type="project" value="InterPro"/>
</dbReference>
<dbReference type="GO" id="GO:0051536">
    <property type="term" value="F:iron-sulfur cluster binding"/>
    <property type="evidence" value="ECO:0007669"/>
    <property type="project" value="UniProtKB-KW"/>
</dbReference>
<evidence type="ECO:0000259" key="8">
    <source>
        <dbReference type="SMART" id="SM00926"/>
    </source>
</evidence>
<evidence type="ECO:0000256" key="3">
    <source>
        <dbReference type="ARBA" id="ARBA00022505"/>
    </source>
</evidence>
<reference evidence="9 10" key="1">
    <citation type="submission" date="2017-03" db="EMBL/GenBank/DDBJ databases">
        <authorList>
            <person name="Afonso C.L."/>
            <person name="Miller P.J."/>
            <person name="Scott M.A."/>
            <person name="Spackman E."/>
            <person name="Goraichik I."/>
            <person name="Dimitrov K.M."/>
            <person name="Suarez D.L."/>
            <person name="Swayne D.E."/>
        </authorList>
    </citation>
    <scope>NUCLEOTIDE SEQUENCE [LARGE SCALE GENOMIC DNA]</scope>
    <source>
        <strain evidence="9">PRJEB14757</strain>
    </source>
</reference>
<dbReference type="SUPFAM" id="SSF50692">
    <property type="entry name" value="ADC-like"/>
    <property type="match status" value="1"/>
</dbReference>
<comment type="similarity">
    <text evidence="2">Belongs to the prokaryotic molybdopterin-containing oxidoreductase family.</text>
</comment>
<gene>
    <name evidence="9" type="ORF">MTBBW1_50007</name>
</gene>
<keyword evidence="7" id="KW-0411">Iron-sulfur</keyword>
<dbReference type="InterPro" id="IPR009010">
    <property type="entry name" value="Asp_de-COase-like_dom_sf"/>
</dbReference>
<dbReference type="Gene3D" id="2.40.40.20">
    <property type="match status" value="1"/>
</dbReference>
<keyword evidence="5" id="KW-0560">Oxidoreductase</keyword>
<dbReference type="EMBL" id="FWEV01000292">
    <property type="protein sequence ID" value="SLM31884.1"/>
    <property type="molecule type" value="Genomic_DNA"/>
</dbReference>
<dbReference type="PANTHER" id="PTHR43742:SF6">
    <property type="entry name" value="OXIDOREDUCTASE YYAE-RELATED"/>
    <property type="match status" value="1"/>
</dbReference>
<dbReference type="InterPro" id="IPR050612">
    <property type="entry name" value="Prok_Mopterin_Oxidored"/>
</dbReference>
<evidence type="ECO:0000313" key="9">
    <source>
        <dbReference type="EMBL" id="SLM31884.1"/>
    </source>
</evidence>
<dbReference type="Pfam" id="PF01568">
    <property type="entry name" value="Molydop_binding"/>
    <property type="match status" value="1"/>
</dbReference>
<protein>
    <submittedName>
        <fullName evidence="9">Putative Anaerobic dehydrogenases</fullName>
    </submittedName>
</protein>
<dbReference type="SMART" id="SM00926">
    <property type="entry name" value="Molybdop_Fe4S4"/>
    <property type="match status" value="1"/>
</dbReference>
<dbReference type="Pfam" id="PF04879">
    <property type="entry name" value="Molybdop_Fe4S4"/>
    <property type="match status" value="1"/>
</dbReference>
<dbReference type="Pfam" id="PF00384">
    <property type="entry name" value="Molybdopterin"/>
    <property type="match status" value="1"/>
</dbReference>
<dbReference type="InterPro" id="IPR006655">
    <property type="entry name" value="Mopterin_OxRdtase_prok_CS"/>
</dbReference>
<name>A0A1W1HHC3_9BACT</name>
<evidence type="ECO:0000256" key="7">
    <source>
        <dbReference type="ARBA" id="ARBA00023014"/>
    </source>
</evidence>
<dbReference type="Gene3D" id="3.40.50.740">
    <property type="match status" value="1"/>
</dbReference>
<dbReference type="Proteomes" id="UP000191931">
    <property type="component" value="Unassembled WGS sequence"/>
</dbReference>
<sequence>MSNGKVDGVPSICYVCKENCGIVVKEGIHGVHISGNPLHPVSKGFLCIRGKNYGQLHTSPLRLQRPLLKKGSGWQELSYPDALALLAERLTNIKNKYGPESVVFYKGESLKHQETSLYLNHLAHGFGTPNYITVGSLCHFAMTLGFKLTCGGMPSADYSRIKSAIVWGANPAVSLTRSGIALKKAVKNGLKLVVVDPSFTRTAKFADHHLSISPGTDGFLALAFIKYAIFNNHVKASLKLEHGWNDLCEMVSGIPMDELLGPTGIHIDQFESAASLLFCNTPGWVQTGSGLELQPGGVQTVRAIASLFTILDPDAVTSPMAYKLNGLPGTELYPPMPDPIGKEQWPLFYSNLGQGQGMCLPQAILENKPYPIKAMVVIGGNPLMTFPDSLKYLKAFEKLEFMAVFDLFKTATARAADLILPGASFLENLELIDYGRGGKPYLGLIQPAVKSTNGWPTWKFIFRLAHTLGLGEFLPWQENEEAIRHRLGSGQISFDDLMASPSSIIEYSPGDPRSGAWNTPDGKIHYKSDLVAETGNPPLPVPESFSLPYGTDDTFPFWLSTGDRVLSYQHSQFRESPACRSMMPEPLLDIHPDTASGLGIDDGTRVELGTRHGTISIKVRLTSEVRLDSLRLTHGWIGANANELTGLDHLDELSGFPWMRAVPARIEKIEKMKTVDNMENNESLDNLEEG</sequence>
<dbReference type="STRING" id="1246637.MTBBW1_50007"/>
<evidence type="ECO:0000256" key="5">
    <source>
        <dbReference type="ARBA" id="ARBA00023002"/>
    </source>
</evidence>
<comment type="cofactor">
    <cofactor evidence="1">
        <name>Mo-bis(molybdopterin guanine dinucleotide)</name>
        <dbReference type="ChEBI" id="CHEBI:60539"/>
    </cofactor>
</comment>
<dbReference type="GO" id="GO:0046872">
    <property type="term" value="F:metal ion binding"/>
    <property type="evidence" value="ECO:0007669"/>
    <property type="project" value="UniProtKB-KW"/>
</dbReference>
<evidence type="ECO:0000256" key="6">
    <source>
        <dbReference type="ARBA" id="ARBA00023004"/>
    </source>
</evidence>
<dbReference type="RefSeq" id="WP_186441011.1">
    <property type="nucleotide sequence ID" value="NZ_LT828540.1"/>
</dbReference>
<accession>A0A1W1HHC3</accession>
<dbReference type="AlphaFoldDB" id="A0A1W1HHC3"/>
<dbReference type="InterPro" id="IPR006656">
    <property type="entry name" value="Mopterin_OxRdtase"/>
</dbReference>
<organism evidence="9 10">
    <name type="scientific">Desulfamplus magnetovallimortis</name>
    <dbReference type="NCBI Taxonomy" id="1246637"/>
    <lineage>
        <taxon>Bacteria</taxon>
        <taxon>Pseudomonadati</taxon>
        <taxon>Thermodesulfobacteriota</taxon>
        <taxon>Desulfobacteria</taxon>
        <taxon>Desulfobacterales</taxon>
        <taxon>Desulfobacteraceae</taxon>
        <taxon>Desulfamplus</taxon>
    </lineage>
</organism>
<dbReference type="SUPFAM" id="SSF53706">
    <property type="entry name" value="Formate dehydrogenase/DMSO reductase, domains 1-3"/>
    <property type="match status" value="1"/>
</dbReference>
<dbReference type="Gene3D" id="3.40.228.10">
    <property type="entry name" value="Dimethylsulfoxide Reductase, domain 2"/>
    <property type="match status" value="1"/>
</dbReference>
<evidence type="ECO:0000313" key="10">
    <source>
        <dbReference type="Proteomes" id="UP000191931"/>
    </source>
</evidence>
<keyword evidence="3" id="KW-0500">Molybdenum</keyword>
<dbReference type="PROSITE" id="PS00490">
    <property type="entry name" value="MOLYBDOPTERIN_PROK_2"/>
    <property type="match status" value="1"/>
</dbReference>
<keyword evidence="10" id="KW-1185">Reference proteome</keyword>